<reference evidence="3" key="3">
    <citation type="submission" date="2024-09" db="EMBL/GenBank/DDBJ databases">
        <authorList>
            <person name="Sun Q."/>
        </authorList>
    </citation>
    <scope>NUCLEOTIDE SEQUENCE</scope>
    <source>
        <strain evidence="3">NBRC 111756</strain>
    </source>
</reference>
<evidence type="ECO:0000313" key="3">
    <source>
        <dbReference type="EMBL" id="MFC7142990.1"/>
    </source>
</evidence>
<dbReference type="EMBL" id="JBHTAS010000003">
    <property type="protein sequence ID" value="MFC7143090.1"/>
    <property type="molecule type" value="Genomic_DNA"/>
</dbReference>
<feature type="compositionally biased region" description="Basic and acidic residues" evidence="1">
    <location>
        <begin position="9"/>
        <end position="25"/>
    </location>
</feature>
<dbReference type="RefSeq" id="WP_382261894.1">
    <property type="nucleotide sequence ID" value="NZ_JBHTAS010000003.1"/>
</dbReference>
<gene>
    <name evidence="3" type="ORF">ACFQMA_24610</name>
    <name evidence="4" type="ORF">ACFQMA_25150</name>
</gene>
<reference evidence="3" key="1">
    <citation type="journal article" date="2014" name="Int. J. Syst. Evol. Microbiol.">
        <title>Complete genome sequence of Corynebacterium casei LMG S-19264T (=DSM 44701T), isolated from a smear-ripened cheese.</title>
        <authorList>
            <consortium name="US DOE Joint Genome Institute (JGI-PGF)"/>
            <person name="Walter F."/>
            <person name="Albersmeier A."/>
            <person name="Kalinowski J."/>
            <person name="Ruckert C."/>
        </authorList>
    </citation>
    <scope>NUCLEOTIDE SEQUENCE [LARGE SCALE GENOMIC DNA]</scope>
    <source>
        <strain evidence="3">NBRC 111756</strain>
    </source>
</reference>
<evidence type="ECO:0000313" key="4">
    <source>
        <dbReference type="EMBL" id="MFC7143090.1"/>
    </source>
</evidence>
<dbReference type="Pfam" id="PF24035">
    <property type="entry name" value="DUF7344"/>
    <property type="match status" value="1"/>
</dbReference>
<name>A0ABD5YCF1_9EURY</name>
<sequence length="112" mass="12379">MTHGVDNPAVKEERAADAGDHGERLADVLDDPHCRYLLKYLRDTGEPASVSEIATYVVSQLTDSPPDEVSTDVERRVQTWFYHGQLPMLDDYGVIDFDPDSGTVRLADDSAA</sequence>
<evidence type="ECO:0000256" key="1">
    <source>
        <dbReference type="SAM" id="MobiDB-lite"/>
    </source>
</evidence>
<dbReference type="InterPro" id="IPR055768">
    <property type="entry name" value="DUF7344"/>
</dbReference>
<accession>A0ABD5YCF1</accession>
<evidence type="ECO:0000259" key="2">
    <source>
        <dbReference type="Pfam" id="PF24035"/>
    </source>
</evidence>
<feature type="domain" description="DUF7344" evidence="2">
    <location>
        <begin position="27"/>
        <end position="105"/>
    </location>
</feature>
<keyword evidence="5" id="KW-1185">Reference proteome</keyword>
<feature type="region of interest" description="Disordered" evidence="1">
    <location>
        <begin position="1"/>
        <end position="25"/>
    </location>
</feature>
<comment type="caution">
    <text evidence="3">The sequence shown here is derived from an EMBL/GenBank/DDBJ whole genome shotgun (WGS) entry which is preliminary data.</text>
</comment>
<reference evidence="5" key="2">
    <citation type="journal article" date="2019" name="Int. J. Syst. Evol. Microbiol.">
        <title>The Global Catalogue of Microorganisms (GCM) 10K type strain sequencing project: providing services to taxonomists for standard genome sequencing and annotation.</title>
        <authorList>
            <consortium name="The Broad Institute Genomics Platform"/>
            <consortium name="The Broad Institute Genome Sequencing Center for Infectious Disease"/>
            <person name="Wu L."/>
            <person name="Ma J."/>
        </authorList>
    </citation>
    <scope>NUCLEOTIDE SEQUENCE [LARGE SCALE GENOMIC DNA]</scope>
    <source>
        <strain evidence="5">XZYJT29</strain>
    </source>
</reference>
<evidence type="ECO:0000313" key="5">
    <source>
        <dbReference type="Proteomes" id="UP001596432"/>
    </source>
</evidence>
<dbReference type="EMBL" id="JBHTAS010000003">
    <property type="protein sequence ID" value="MFC7142990.1"/>
    <property type="molecule type" value="Genomic_DNA"/>
</dbReference>
<dbReference type="Proteomes" id="UP001596432">
    <property type="component" value="Unassembled WGS sequence"/>
</dbReference>
<organism evidence="3 5">
    <name type="scientific">Halosimplex aquaticum</name>
    <dbReference type="NCBI Taxonomy" id="3026162"/>
    <lineage>
        <taxon>Archaea</taxon>
        <taxon>Methanobacteriati</taxon>
        <taxon>Methanobacteriota</taxon>
        <taxon>Stenosarchaea group</taxon>
        <taxon>Halobacteria</taxon>
        <taxon>Halobacteriales</taxon>
        <taxon>Haloarculaceae</taxon>
        <taxon>Halosimplex</taxon>
    </lineage>
</organism>
<proteinExistence type="predicted"/>
<protein>
    <recommendedName>
        <fullName evidence="2">DUF7344 domain-containing protein</fullName>
    </recommendedName>
</protein>
<dbReference type="AlphaFoldDB" id="A0ABD5YCF1"/>